<dbReference type="EMBL" id="MLJW01001395">
    <property type="protein sequence ID" value="OIQ78457.1"/>
    <property type="molecule type" value="Genomic_DNA"/>
</dbReference>
<proteinExistence type="inferred from homology"/>
<keyword evidence="3" id="KW-0238">DNA-binding</keyword>
<dbReference type="Gene3D" id="1.10.150.130">
    <property type="match status" value="1"/>
</dbReference>
<dbReference type="GO" id="GO:0075713">
    <property type="term" value="P:establishment of integrated proviral latency"/>
    <property type="evidence" value="ECO:0007669"/>
    <property type="project" value="UniProtKB-KW"/>
</dbReference>
<evidence type="ECO:0000259" key="8">
    <source>
        <dbReference type="PROSITE" id="PS51900"/>
    </source>
</evidence>
<dbReference type="InterPro" id="IPR025166">
    <property type="entry name" value="Integrase_DNA_bind_dom"/>
</dbReference>
<dbReference type="PROSITE" id="PS51898">
    <property type="entry name" value="TYR_RECOMBINASE"/>
    <property type="match status" value="1"/>
</dbReference>
<dbReference type="AlphaFoldDB" id="A0A1J5Q418"/>
<dbReference type="Gene3D" id="3.30.160.390">
    <property type="entry name" value="Integrase, DNA-binding domain"/>
    <property type="match status" value="1"/>
</dbReference>
<evidence type="ECO:0000256" key="5">
    <source>
        <dbReference type="ARBA" id="ARBA00023195"/>
    </source>
</evidence>
<gene>
    <name evidence="9" type="primary">intA_15</name>
    <name evidence="9" type="ORF">GALL_398380</name>
</gene>
<organism evidence="9">
    <name type="scientific">mine drainage metagenome</name>
    <dbReference type="NCBI Taxonomy" id="410659"/>
    <lineage>
        <taxon>unclassified sequences</taxon>
        <taxon>metagenomes</taxon>
        <taxon>ecological metagenomes</taxon>
    </lineage>
</organism>
<reference evidence="9" key="1">
    <citation type="submission" date="2016-10" db="EMBL/GenBank/DDBJ databases">
        <title>Sequence of Gallionella enrichment culture.</title>
        <authorList>
            <person name="Poehlein A."/>
            <person name="Muehling M."/>
            <person name="Daniel R."/>
        </authorList>
    </citation>
    <scope>NUCLEOTIDE SEQUENCE</scope>
</reference>
<evidence type="ECO:0000256" key="4">
    <source>
        <dbReference type="ARBA" id="ARBA00023172"/>
    </source>
</evidence>
<sequence length="404" mass="45043">MALTDTAVRNAKPETKPRKLADEKGLFLLLHPNGSKYWRLKYRFGGTEKLLALGVYPDVSLADARQRRDDARKLLANDVDPGENRKAVKAAGEIRSANSFEVVAREWFASNKDTWAASHADKIITRLENDVFPWMGGKPIAEITAPVVLEVLRRIENRGTLDTAHRAKGNISQVFRYAIATGRAERDPCPDLRGALPPARETNLPSITDSVKVAELLRAIDAFKGTFVVRCALLLAPMLFVRPGELRRAEWAGFDLDKSEWRYFVTKTKMDHVVPLASQAVFILRELHDLTGHGRYVFPGRDPQKAMSEAAVNAALRRMGYDTKTEITGHGFRAMARTILHERLGVDPHVIEHQLAHSVPDALGTAYNRTKFLDQRTAMMQTWADYLGKLKAGADVISINGKAA</sequence>
<keyword evidence="4" id="KW-0233">DNA recombination</keyword>
<dbReference type="GO" id="GO:0003677">
    <property type="term" value="F:DNA binding"/>
    <property type="evidence" value="ECO:0007669"/>
    <property type="project" value="UniProtKB-KW"/>
</dbReference>
<evidence type="ECO:0000256" key="6">
    <source>
        <dbReference type="ARBA" id="ARBA00023296"/>
    </source>
</evidence>
<dbReference type="Pfam" id="PF13356">
    <property type="entry name" value="Arm-DNA-bind_3"/>
    <property type="match status" value="1"/>
</dbReference>
<evidence type="ECO:0000256" key="1">
    <source>
        <dbReference type="ARBA" id="ARBA00008857"/>
    </source>
</evidence>
<keyword evidence="2" id="KW-0229">DNA integration</keyword>
<dbReference type="GO" id="GO:0015074">
    <property type="term" value="P:DNA integration"/>
    <property type="evidence" value="ECO:0007669"/>
    <property type="project" value="UniProtKB-KW"/>
</dbReference>
<dbReference type="PROSITE" id="PS51900">
    <property type="entry name" value="CB"/>
    <property type="match status" value="1"/>
</dbReference>
<keyword evidence="5" id="KW-1179">Viral genome integration</keyword>
<dbReference type="GO" id="GO:0044826">
    <property type="term" value="P:viral genome integration into host DNA"/>
    <property type="evidence" value="ECO:0007669"/>
    <property type="project" value="UniProtKB-KW"/>
</dbReference>
<name>A0A1J5Q418_9ZZZZ</name>
<dbReference type="CDD" id="cd00801">
    <property type="entry name" value="INT_P4_C"/>
    <property type="match status" value="1"/>
</dbReference>
<dbReference type="PANTHER" id="PTHR30629">
    <property type="entry name" value="PROPHAGE INTEGRASE"/>
    <property type="match status" value="1"/>
</dbReference>
<keyword evidence="6" id="KW-1160">Virus entry into host cell</keyword>
<dbReference type="InterPro" id="IPR038488">
    <property type="entry name" value="Integrase_DNA-bd_sf"/>
</dbReference>
<dbReference type="InterPro" id="IPR011010">
    <property type="entry name" value="DNA_brk_join_enz"/>
</dbReference>
<evidence type="ECO:0000313" key="9">
    <source>
        <dbReference type="EMBL" id="OIQ78457.1"/>
    </source>
</evidence>
<dbReference type="SUPFAM" id="SSF56349">
    <property type="entry name" value="DNA breaking-rejoining enzymes"/>
    <property type="match status" value="1"/>
</dbReference>
<dbReference type="Pfam" id="PF22022">
    <property type="entry name" value="Phage_int_M"/>
    <property type="match status" value="1"/>
</dbReference>
<evidence type="ECO:0000256" key="3">
    <source>
        <dbReference type="ARBA" id="ARBA00023125"/>
    </source>
</evidence>
<dbReference type="InterPro" id="IPR002104">
    <property type="entry name" value="Integrase_catalytic"/>
</dbReference>
<dbReference type="InterPro" id="IPR050808">
    <property type="entry name" value="Phage_Integrase"/>
</dbReference>
<evidence type="ECO:0000256" key="2">
    <source>
        <dbReference type="ARBA" id="ARBA00022908"/>
    </source>
</evidence>
<dbReference type="InterPro" id="IPR010998">
    <property type="entry name" value="Integrase_recombinase_N"/>
</dbReference>
<protein>
    <submittedName>
        <fullName evidence="9">Prophage CP4-57 integrase</fullName>
    </submittedName>
</protein>
<feature type="domain" description="Core-binding (CB)" evidence="8">
    <location>
        <begin position="98"/>
        <end position="179"/>
    </location>
</feature>
<comment type="caution">
    <text evidence="9">The sequence shown here is derived from an EMBL/GenBank/DDBJ whole genome shotgun (WGS) entry which is preliminary data.</text>
</comment>
<dbReference type="InterPro" id="IPR053876">
    <property type="entry name" value="Phage_int_M"/>
</dbReference>
<evidence type="ECO:0000259" key="7">
    <source>
        <dbReference type="PROSITE" id="PS51898"/>
    </source>
</evidence>
<dbReference type="PANTHER" id="PTHR30629:SF2">
    <property type="entry name" value="PROPHAGE INTEGRASE INTS-RELATED"/>
    <property type="match status" value="1"/>
</dbReference>
<comment type="similarity">
    <text evidence="1">Belongs to the 'phage' integrase family.</text>
</comment>
<accession>A0A1J5Q418</accession>
<dbReference type="GO" id="GO:0046718">
    <property type="term" value="P:symbiont entry into host cell"/>
    <property type="evidence" value="ECO:0007669"/>
    <property type="project" value="UniProtKB-KW"/>
</dbReference>
<dbReference type="Pfam" id="PF00589">
    <property type="entry name" value="Phage_integrase"/>
    <property type="match status" value="1"/>
</dbReference>
<dbReference type="GO" id="GO:0006310">
    <property type="term" value="P:DNA recombination"/>
    <property type="evidence" value="ECO:0007669"/>
    <property type="project" value="UniProtKB-KW"/>
</dbReference>
<feature type="domain" description="Tyr recombinase" evidence="7">
    <location>
        <begin position="206"/>
        <end position="380"/>
    </location>
</feature>
<dbReference type="InterPro" id="IPR044068">
    <property type="entry name" value="CB"/>
</dbReference>
<dbReference type="InterPro" id="IPR013762">
    <property type="entry name" value="Integrase-like_cat_sf"/>
</dbReference>
<dbReference type="Gene3D" id="1.10.443.10">
    <property type="entry name" value="Intergrase catalytic core"/>
    <property type="match status" value="1"/>
</dbReference>